<dbReference type="EMBL" id="CP000830">
    <property type="protein sequence ID" value="ABV92140.1"/>
    <property type="molecule type" value="Genomic_DNA"/>
</dbReference>
<evidence type="ECO:0000313" key="2">
    <source>
        <dbReference type="Proteomes" id="UP000006833"/>
    </source>
</evidence>
<reference evidence="2" key="1">
    <citation type="journal article" date="2010" name="ISME J.">
        <title>The complete genome sequence of the algal symbiont Dinoroseobacter shibae: a hitchhiker's guide to life in the sea.</title>
        <authorList>
            <person name="Wagner-Dobler I."/>
            <person name="Ballhausen B."/>
            <person name="Berger M."/>
            <person name="Brinkhoff T."/>
            <person name="Buchholz I."/>
            <person name="Bunk B."/>
            <person name="Cypionka H."/>
            <person name="Daniel R."/>
            <person name="Drepper T."/>
            <person name="Gerdts G."/>
            <person name="Hahnke S."/>
            <person name="Han C."/>
            <person name="Jahn D."/>
            <person name="Kalhoefer D."/>
            <person name="Kiss H."/>
            <person name="Klenk H.P."/>
            <person name="Kyrpides N."/>
            <person name="Liebl W."/>
            <person name="Liesegang H."/>
            <person name="Meincke L."/>
            <person name="Pati A."/>
            <person name="Petersen J."/>
            <person name="Piekarski T."/>
            <person name="Pommerenke C."/>
            <person name="Pradella S."/>
            <person name="Pukall R."/>
            <person name="Rabus R."/>
            <person name="Stackebrandt E."/>
            <person name="Thole S."/>
            <person name="Thompson L."/>
            <person name="Tielen P."/>
            <person name="Tomasch J."/>
            <person name="von Jan M."/>
            <person name="Wanphrut N."/>
            <person name="Wichels A."/>
            <person name="Zech H."/>
            <person name="Simon M."/>
        </authorList>
    </citation>
    <scope>NUCLEOTIDE SEQUENCE [LARGE SCALE GENOMIC DNA]</scope>
    <source>
        <strain evidence="2">DSM 16493 / NCIMB 14021 / DFL 12</strain>
    </source>
</reference>
<gene>
    <name evidence="1" type="ordered locus">Dshi_0391</name>
</gene>
<dbReference type="Pfam" id="PF14022">
    <property type="entry name" value="DUF4238"/>
    <property type="match status" value="1"/>
</dbReference>
<keyword evidence="2" id="KW-1185">Reference proteome</keyword>
<dbReference type="eggNOG" id="ENOG502ZCCE">
    <property type="taxonomic scope" value="Bacteria"/>
</dbReference>
<evidence type="ECO:0000313" key="1">
    <source>
        <dbReference type="EMBL" id="ABV92140.1"/>
    </source>
</evidence>
<name>A8LMZ6_DINSH</name>
<accession>A8LMZ6</accession>
<dbReference type="InterPro" id="IPR025332">
    <property type="entry name" value="DUF4238"/>
</dbReference>
<dbReference type="HOGENOM" id="CLU_347440_0_0_5"/>
<organism evidence="1 2">
    <name type="scientific">Dinoroseobacter shibae (strain DSM 16493 / NCIMB 14021 / DFL 12)</name>
    <dbReference type="NCBI Taxonomy" id="398580"/>
    <lineage>
        <taxon>Bacteria</taxon>
        <taxon>Pseudomonadati</taxon>
        <taxon>Pseudomonadota</taxon>
        <taxon>Alphaproteobacteria</taxon>
        <taxon>Rhodobacterales</taxon>
        <taxon>Roseobacteraceae</taxon>
        <taxon>Dinoroseobacter</taxon>
    </lineage>
</organism>
<dbReference type="AlphaFoldDB" id="A8LMZ6"/>
<dbReference type="OrthoDB" id="1551443at2"/>
<sequence length="835" mass="95677">MSVTRKNHYVPQWHQERFFAPGRTTHFLLDLKPPTFKRRDGTLASGRCLFDSPTSRAFVAQDLYSTFFGVEVNDEIEKMFFGDIDRRGADAVRAFCGDDQGAWHQHFEDLFEFLDIQKLRTPKGLAWLRQQYPEIGRLGEMLPGVAQNQLMAEMQSIRMLNVTTWTTGVREIVSAEQAGAKFILSDHPVTVYNHAIPPSDARNRYPEDPSSALKGSQTLFPLGPDHLLILTNLEYAKTPETCPNAKRTFARNYQSTMVSTIEFIKDRYLTDEQVAEVNFVIKARADRYVAGSSREDIFPEKVVSKSWADLRTTFLPPADKLYRYGGEMYARFESGDVYYQDKFGRTEKPREWLLKEEPKTPPRPRDYCPCGSGLSFGKCCRDKPVHLRTSWTEKSIRERNMMFMDALTQLFELGTKDWDTIRREMTDEKIARMYRLYEALWPLETDLLALLPKPDGKMRSVYTGSLHPKLIIEFALGAPLYFGEVIVQNPFLISRTLQKDKRPTEHPRQYRGEALKTLMTFFQLMPLVEAGLVRLIPDPCDFDLHLRDQMMAMAQARSHDIKFVPSDDPRLEAVMQEDLRRTMLYWPKEALAERILKTAEVDEPIETDTLVGIIEQMKVKDELAILQNDPFAEGGQFEIMKMAPNFEIAMYLAQATGAQILTDSPFRWRELDAALARRHLGTSPALIQLQREISSTPVEFPVGHQAILQVFDDPSFRGTESLFHAAFAYTSARTADKLKPNFEAHLAARFRRQRDSMKSLITSTKIPAVAARLSTAFRFGGFQDNTINRLLLMSGSEHHLHSVPMATLIERWDAAPQADTVKSRATLRPERNRGL</sequence>
<protein>
    <recommendedName>
        <fullName evidence="3">DUF4238 domain-containing protein</fullName>
    </recommendedName>
</protein>
<proteinExistence type="predicted"/>
<evidence type="ECO:0008006" key="3">
    <source>
        <dbReference type="Google" id="ProtNLM"/>
    </source>
</evidence>
<dbReference type="KEGG" id="dsh:Dshi_0391"/>
<dbReference type="Proteomes" id="UP000006833">
    <property type="component" value="Chromosome"/>
</dbReference>